<protein>
    <submittedName>
        <fullName evidence="1">Uncharacterized protein</fullName>
    </submittedName>
</protein>
<dbReference type="AlphaFoldDB" id="C5LW03"/>
<dbReference type="Proteomes" id="UP000007800">
    <property type="component" value="Unassembled WGS sequence"/>
</dbReference>
<name>C5LW03_PERM5</name>
<accession>C5LW03</accession>
<evidence type="ECO:0000313" key="1">
    <source>
        <dbReference type="EMBL" id="EEQ99073.1"/>
    </source>
</evidence>
<dbReference type="RefSeq" id="XP_002766356.1">
    <property type="nucleotide sequence ID" value="XM_002766310.1"/>
</dbReference>
<reference evidence="1 2" key="1">
    <citation type="submission" date="2008-07" db="EMBL/GenBank/DDBJ databases">
        <authorList>
            <person name="El-Sayed N."/>
            <person name="Caler E."/>
            <person name="Inman J."/>
            <person name="Amedeo P."/>
            <person name="Hass B."/>
            <person name="Wortman J."/>
        </authorList>
    </citation>
    <scope>NUCLEOTIDE SEQUENCE [LARGE SCALE GENOMIC DNA]</scope>
    <source>
        <strain evidence="2">ATCC 50983 / TXsc</strain>
    </source>
</reference>
<organism evidence="2">
    <name type="scientific">Perkinsus marinus (strain ATCC 50983 / TXsc)</name>
    <dbReference type="NCBI Taxonomy" id="423536"/>
    <lineage>
        <taxon>Eukaryota</taxon>
        <taxon>Sar</taxon>
        <taxon>Alveolata</taxon>
        <taxon>Perkinsozoa</taxon>
        <taxon>Perkinsea</taxon>
        <taxon>Perkinsida</taxon>
        <taxon>Perkinsidae</taxon>
        <taxon>Perkinsus</taxon>
    </lineage>
</organism>
<keyword evidence="2" id="KW-1185">Reference proteome</keyword>
<proteinExistence type="predicted"/>
<dbReference type="InParanoid" id="C5LW03"/>
<dbReference type="GeneID" id="9044397"/>
<sequence length="172" mass="19554">MAGKDIKGADETHPISWDAFHIRLVRASLSLAWSARSITSPTLEWALRGMHKNYGKLNSSPSLKRWKVDLIKQKLLEQDMVMAMTEVEQASLRGSPIGVMFDTWTPVYTPIQMLSASLYYEDKIIPYKGRPLKRKERESTEHFTSFLVEECVKPLAESETPARAPLKDCISV</sequence>
<dbReference type="EMBL" id="GG686046">
    <property type="protein sequence ID" value="EEQ99073.1"/>
    <property type="molecule type" value="Genomic_DNA"/>
</dbReference>
<evidence type="ECO:0000313" key="2">
    <source>
        <dbReference type="Proteomes" id="UP000007800"/>
    </source>
</evidence>
<gene>
    <name evidence="1" type="ORF">Pmar_PMAR019721</name>
</gene>